<comment type="cofactor">
    <cofactor evidence="1">
        <name>Zn(2+)</name>
        <dbReference type="ChEBI" id="CHEBI:29105"/>
    </cofactor>
</comment>
<dbReference type="InterPro" id="IPR013149">
    <property type="entry name" value="ADH-like_C"/>
</dbReference>
<dbReference type="InterPro" id="IPR036291">
    <property type="entry name" value="NAD(P)-bd_dom_sf"/>
</dbReference>
<dbReference type="PANTHER" id="PTHR42940">
    <property type="entry name" value="ALCOHOL DEHYDROGENASE 1-RELATED"/>
    <property type="match status" value="1"/>
</dbReference>
<dbReference type="Gene3D" id="3.90.180.10">
    <property type="entry name" value="Medium-chain alcohol dehydrogenases, catalytic domain"/>
    <property type="match status" value="1"/>
</dbReference>
<dbReference type="GO" id="GO:0005737">
    <property type="term" value="C:cytoplasm"/>
    <property type="evidence" value="ECO:0007669"/>
    <property type="project" value="TreeGrafter"/>
</dbReference>
<evidence type="ECO:0000259" key="7">
    <source>
        <dbReference type="Pfam" id="PF00107"/>
    </source>
</evidence>
<evidence type="ECO:0000256" key="5">
    <source>
        <dbReference type="ARBA" id="ARBA00023002"/>
    </source>
</evidence>
<feature type="domain" description="Alcohol dehydrogenase-like C-terminal" evidence="7">
    <location>
        <begin position="195"/>
        <end position="317"/>
    </location>
</feature>
<dbReference type="FunFam" id="3.40.50.720:FF:000039">
    <property type="entry name" value="Alcohol dehydrogenase AdhP"/>
    <property type="match status" value="1"/>
</dbReference>
<comment type="similarity">
    <text evidence="2">Belongs to the zinc-containing alcohol dehydrogenase family.</text>
</comment>
<dbReference type="Gene3D" id="3.40.50.720">
    <property type="entry name" value="NAD(P)-binding Rossmann-like Domain"/>
    <property type="match status" value="1"/>
</dbReference>
<dbReference type="Pfam" id="PF08240">
    <property type="entry name" value="ADH_N"/>
    <property type="match status" value="1"/>
</dbReference>
<dbReference type="InterPro" id="IPR013154">
    <property type="entry name" value="ADH-like_N"/>
</dbReference>
<gene>
    <name evidence="9" type="ORF">DRE_02595</name>
</gene>
<dbReference type="InterPro" id="IPR011032">
    <property type="entry name" value="GroES-like_sf"/>
</dbReference>
<dbReference type="OrthoDB" id="256333at2759"/>
<dbReference type="Proteomes" id="UP000024837">
    <property type="component" value="Unassembled WGS sequence"/>
</dbReference>
<evidence type="ECO:0000259" key="8">
    <source>
        <dbReference type="Pfam" id="PF08240"/>
    </source>
</evidence>
<dbReference type="AlphaFoldDB" id="W7HV12"/>
<keyword evidence="3" id="KW-0479">Metal-binding</keyword>
<evidence type="ECO:0000256" key="3">
    <source>
        <dbReference type="ARBA" id="ARBA00022723"/>
    </source>
</evidence>
<evidence type="ECO:0000256" key="4">
    <source>
        <dbReference type="ARBA" id="ARBA00022833"/>
    </source>
</evidence>
<dbReference type="GO" id="GO:0046872">
    <property type="term" value="F:metal ion binding"/>
    <property type="evidence" value="ECO:0007669"/>
    <property type="project" value="UniProtKB-KW"/>
</dbReference>
<reference evidence="9 10" key="1">
    <citation type="submission" date="2013-05" db="EMBL/GenBank/DDBJ databases">
        <title>Drechslerella stenobrocha genome reveals carnivorous origination and mechanical trapping mechanism of predatory fungi.</title>
        <authorList>
            <person name="Liu X."/>
            <person name="Zhang W."/>
            <person name="Liu K."/>
        </authorList>
    </citation>
    <scope>NUCLEOTIDE SEQUENCE [LARGE SCALE GENOMIC DNA]</scope>
    <source>
        <strain evidence="9 10">248</strain>
    </source>
</reference>
<dbReference type="SUPFAM" id="SSF50129">
    <property type="entry name" value="GroES-like"/>
    <property type="match status" value="1"/>
</dbReference>
<evidence type="ECO:0000313" key="10">
    <source>
        <dbReference type="Proteomes" id="UP000024837"/>
    </source>
</evidence>
<evidence type="ECO:0008006" key="11">
    <source>
        <dbReference type="Google" id="ProtNLM"/>
    </source>
</evidence>
<keyword evidence="10" id="KW-1185">Reference proteome</keyword>
<protein>
    <recommendedName>
        <fullName evidence="11">Enoyl reductase (ER) domain-containing protein</fullName>
    </recommendedName>
</protein>
<evidence type="ECO:0000313" key="9">
    <source>
        <dbReference type="EMBL" id="EWC48016.1"/>
    </source>
</evidence>
<dbReference type="Pfam" id="PF00107">
    <property type="entry name" value="ADH_zinc_N"/>
    <property type="match status" value="1"/>
</dbReference>
<dbReference type="EMBL" id="KI966406">
    <property type="protein sequence ID" value="EWC48016.1"/>
    <property type="molecule type" value="Genomic_DNA"/>
</dbReference>
<dbReference type="HOGENOM" id="CLU_026673_20_1_1"/>
<accession>W7HV12</accession>
<keyword evidence="4" id="KW-0862">Zinc</keyword>
<evidence type="ECO:0000256" key="1">
    <source>
        <dbReference type="ARBA" id="ARBA00001947"/>
    </source>
</evidence>
<keyword evidence="5" id="KW-0560">Oxidoreductase</keyword>
<sequence>MSGTLPSTFRAAIVNEPGHTAAYGAKPDEVRPVKFTITDVPLKAPEHGQVLVKVIASGICGSDVHILNGQVGSQFPHVSGHEIIGEVAAIPATEDHWKVGDRVGGGWHGGHCFFCTQCKRGQFQLCQTEAINGVTMWGGLAEYVLLRREALASVPTDVDPAIYAPILCAGVTVFNSLRNMGIRHGGTVAIVGVGGLGHLAVQYAANMGYKVIAIGRDPSKRDESIKFGATEYIDKNQNAVEVLQKNGGADCIVVTANSGSLMTQLQAGLTRGGTLLALSLVGPTAFDTNTLITQQLQVRGWPSGTPIDAEEAIDFAKNFDVHCVVQKFPLDRIQEAYDTIDNGTVRYRSVVIM</sequence>
<evidence type="ECO:0000256" key="2">
    <source>
        <dbReference type="ARBA" id="ARBA00008072"/>
    </source>
</evidence>
<name>W7HV12_9PEZI</name>
<keyword evidence="6" id="KW-0520">NAD</keyword>
<organism evidence="9 10">
    <name type="scientific">Drechslerella stenobrocha 248</name>
    <dbReference type="NCBI Taxonomy" id="1043628"/>
    <lineage>
        <taxon>Eukaryota</taxon>
        <taxon>Fungi</taxon>
        <taxon>Dikarya</taxon>
        <taxon>Ascomycota</taxon>
        <taxon>Pezizomycotina</taxon>
        <taxon>Orbiliomycetes</taxon>
        <taxon>Orbiliales</taxon>
        <taxon>Orbiliaceae</taxon>
        <taxon>Drechslerella</taxon>
    </lineage>
</organism>
<dbReference type="GO" id="GO:0004022">
    <property type="term" value="F:alcohol dehydrogenase (NAD+) activity"/>
    <property type="evidence" value="ECO:0007669"/>
    <property type="project" value="TreeGrafter"/>
</dbReference>
<proteinExistence type="inferred from homology"/>
<dbReference type="PANTHER" id="PTHR42940:SF7">
    <property type="entry name" value="ALCOHOL DEHYDROGENASE-LIKE N-TERMINAL DOMAIN-CONTAINING PROTEIN"/>
    <property type="match status" value="1"/>
</dbReference>
<dbReference type="SUPFAM" id="SSF51735">
    <property type="entry name" value="NAD(P)-binding Rossmann-fold domains"/>
    <property type="match status" value="1"/>
</dbReference>
<feature type="domain" description="Alcohol dehydrogenase-like N-terminal" evidence="8">
    <location>
        <begin position="47"/>
        <end position="155"/>
    </location>
</feature>
<evidence type="ECO:0000256" key="6">
    <source>
        <dbReference type="ARBA" id="ARBA00023027"/>
    </source>
</evidence>